<dbReference type="PANTHER" id="PTHR37198:SF1">
    <property type="entry name" value="NUCLEOLIN"/>
    <property type="match status" value="1"/>
</dbReference>
<dbReference type="InParanoid" id="A0A7J7CHK7"/>
<dbReference type="Proteomes" id="UP000593562">
    <property type="component" value="Unassembled WGS sequence"/>
</dbReference>
<dbReference type="PANTHER" id="PTHR37198">
    <property type="entry name" value="NUCLEOLIN"/>
    <property type="match status" value="1"/>
</dbReference>
<feature type="region of interest" description="Disordered" evidence="1">
    <location>
        <begin position="355"/>
        <end position="374"/>
    </location>
</feature>
<proteinExistence type="predicted"/>
<dbReference type="EMBL" id="JAAARO010000017">
    <property type="protein sequence ID" value="KAF5733542.1"/>
    <property type="molecule type" value="Genomic_DNA"/>
</dbReference>
<dbReference type="FunCoup" id="A0A7J7CHK7">
    <property type="interactions" value="66"/>
</dbReference>
<sequence>MEDPELEWEIEEHESEENSGKRCWGIVDNGLSLGKKILVTGVLLSSAPLVLPPLLVISTIGFVFSVPSGLLLANYVCAEKLLGKLLPRTTPPPLLLGFGIWSNNEDVDGANVEQDIDYEEEEEELLTDIKGDVEGKFEINEKENGKVDYTKGLVGPYEKELSESADEIVEENGYGRDVVKCLDEQDKPLEEIEVTIRRRGEGLRDELVAEQVKDEQPVNVLFGVEVVIKGDERSESNVVEEETPFEVIKVAVDSCLGGDIEEVKELVRETGALLEKLRDEGDTVDVESIDVANIVEEEQRPWVEKWTVLRAEKADESTANNDILVKDKKKNLQSSKEEVREITDESEFGLLHDKNAAAQPSKKEAYNSTEGRVATDSAELPYAEREVETNHGGKSSKKNISMGSKVPYSEEEIWKQIYALRSIVGYQVLPQATYNEEIKALYVFTGVEPPASLEEHSDLKGVNDKLQFLKSIVGVK</sequence>
<name>A0A7J7CHK7_TRIWF</name>
<keyword evidence="3" id="KW-1185">Reference proteome</keyword>
<gene>
    <name evidence="2" type="ORF">HS088_TW17G01088</name>
</gene>
<feature type="compositionally biased region" description="Basic and acidic residues" evidence="1">
    <location>
        <begin position="355"/>
        <end position="365"/>
    </location>
</feature>
<comment type="caution">
    <text evidence="2">The sequence shown here is derived from an EMBL/GenBank/DDBJ whole genome shotgun (WGS) entry which is preliminary data.</text>
</comment>
<evidence type="ECO:0000256" key="1">
    <source>
        <dbReference type="SAM" id="MobiDB-lite"/>
    </source>
</evidence>
<protein>
    <submittedName>
        <fullName evidence="2">Uncharacterized protein</fullName>
    </submittedName>
</protein>
<evidence type="ECO:0000313" key="3">
    <source>
        <dbReference type="Proteomes" id="UP000593562"/>
    </source>
</evidence>
<organism evidence="2 3">
    <name type="scientific">Tripterygium wilfordii</name>
    <name type="common">Thunder God vine</name>
    <dbReference type="NCBI Taxonomy" id="458696"/>
    <lineage>
        <taxon>Eukaryota</taxon>
        <taxon>Viridiplantae</taxon>
        <taxon>Streptophyta</taxon>
        <taxon>Embryophyta</taxon>
        <taxon>Tracheophyta</taxon>
        <taxon>Spermatophyta</taxon>
        <taxon>Magnoliopsida</taxon>
        <taxon>eudicotyledons</taxon>
        <taxon>Gunneridae</taxon>
        <taxon>Pentapetalae</taxon>
        <taxon>rosids</taxon>
        <taxon>fabids</taxon>
        <taxon>Celastrales</taxon>
        <taxon>Celastraceae</taxon>
        <taxon>Tripterygium</taxon>
    </lineage>
</organism>
<dbReference type="AlphaFoldDB" id="A0A7J7CHK7"/>
<reference evidence="2 3" key="1">
    <citation type="journal article" date="2020" name="Nat. Commun.">
        <title>Genome of Tripterygium wilfordii and identification of cytochrome P450 involved in triptolide biosynthesis.</title>
        <authorList>
            <person name="Tu L."/>
            <person name="Su P."/>
            <person name="Zhang Z."/>
            <person name="Gao L."/>
            <person name="Wang J."/>
            <person name="Hu T."/>
            <person name="Zhou J."/>
            <person name="Zhang Y."/>
            <person name="Zhao Y."/>
            <person name="Liu Y."/>
            <person name="Song Y."/>
            <person name="Tong Y."/>
            <person name="Lu Y."/>
            <person name="Yang J."/>
            <person name="Xu C."/>
            <person name="Jia M."/>
            <person name="Peters R.J."/>
            <person name="Huang L."/>
            <person name="Gao W."/>
        </authorList>
    </citation>
    <scope>NUCLEOTIDE SEQUENCE [LARGE SCALE GENOMIC DNA]</scope>
    <source>
        <strain evidence="3">cv. XIE 37</strain>
        <tissue evidence="2">Leaf</tissue>
    </source>
</reference>
<dbReference type="OrthoDB" id="1933309at2759"/>
<evidence type="ECO:0000313" key="2">
    <source>
        <dbReference type="EMBL" id="KAF5733542.1"/>
    </source>
</evidence>
<accession>A0A7J7CHK7</accession>